<evidence type="ECO:0000256" key="2">
    <source>
        <dbReference type="SAM" id="MobiDB-lite"/>
    </source>
</evidence>
<dbReference type="SMART" id="SM00456">
    <property type="entry name" value="WW"/>
    <property type="match status" value="1"/>
</dbReference>
<feature type="compositionally biased region" description="Acidic residues" evidence="2">
    <location>
        <begin position="505"/>
        <end position="514"/>
    </location>
</feature>
<dbReference type="PROSITE" id="PS50020">
    <property type="entry name" value="WW_DOMAIN_2"/>
    <property type="match status" value="1"/>
</dbReference>
<protein>
    <recommendedName>
        <fullName evidence="3">WW domain-containing protein</fullName>
    </recommendedName>
</protein>
<sequence length="540" mass="61650">MGTDDVSKGEKILNGFQINWMILRDADTGKIIWQENKDFSCPDVEHEAKVPVKILSLRAVSREINFSTIEAMENFRLDQKALLKRLAKRGIIPEGNSKQNAAGTNETHPPKGSSNAEGDSDRERERDSDNSSERSSDENGTDNDDVDEDRRETEAVNEEIIAEDYDEYDQVNPDSFEYASKKKPTAAVGWTEKMKQKMTKRYGYQSVDACQNKYNIYHLCTMYCVKRYGEVEFDIEKEYDKRVKRLLERYPLPKNWRKEYDIGCKAFYFYNKDTRVVSWLPPTHPDAKLTKSAKLLRRELMEEQKQKEAASEAAPPTVVVETYPPTVTSATKPLIGPANTAAPMVPPGTGPGVENLKPPVVNPPKRPLKQSGGREDEKRSRTFSTGNEPSGDAALSDNERERDYRDRNRDRRDRRDRDRSPPRGEDNRFGSRDRNRERDRDRDYHHRDRRPPRGPPKSAPLDPMDPAAYSDIPRGTWSAGLETASSAAGTKKEKDERKTKQTKPDDDDGADGNEEGAHEVLKISAVKEFHQEDDEDEEMD</sequence>
<feature type="compositionally biased region" description="Basic and acidic residues" evidence="2">
    <location>
        <begin position="490"/>
        <end position="504"/>
    </location>
</feature>
<dbReference type="Gene3D" id="2.70.50.40">
    <property type="entry name" value="GMP phosphodiesterase, delta subunit"/>
    <property type="match status" value="1"/>
</dbReference>
<evidence type="ECO:0000256" key="1">
    <source>
        <dbReference type="ARBA" id="ARBA00008102"/>
    </source>
</evidence>
<feature type="compositionally biased region" description="Basic and acidic residues" evidence="2">
    <location>
        <begin position="515"/>
        <end position="530"/>
    </location>
</feature>
<dbReference type="InterPro" id="IPR037036">
    <property type="entry name" value="PDED_dom_sf"/>
</dbReference>
<dbReference type="GO" id="GO:0005737">
    <property type="term" value="C:cytoplasm"/>
    <property type="evidence" value="ECO:0007669"/>
    <property type="project" value="TreeGrafter"/>
</dbReference>
<name>A0A182W1R1_9DIPT</name>
<reference evidence="5" key="1">
    <citation type="submission" date="2013-03" db="EMBL/GenBank/DDBJ databases">
        <title>The Genome Sequence of Anopheles minimus MINIMUS1.</title>
        <authorList>
            <consortium name="The Broad Institute Genomics Platform"/>
            <person name="Neafsey D.E."/>
            <person name="Walton C."/>
            <person name="Walker B."/>
            <person name="Young S.K."/>
            <person name="Zeng Q."/>
            <person name="Gargeya S."/>
            <person name="Fitzgerald M."/>
            <person name="Haas B."/>
            <person name="Abouelleil A."/>
            <person name="Allen A.W."/>
            <person name="Alvarado L."/>
            <person name="Arachchi H.M."/>
            <person name="Berlin A.M."/>
            <person name="Chapman S.B."/>
            <person name="Gainer-Dewar J."/>
            <person name="Goldberg J."/>
            <person name="Griggs A."/>
            <person name="Gujja S."/>
            <person name="Hansen M."/>
            <person name="Howarth C."/>
            <person name="Imamovic A."/>
            <person name="Ireland A."/>
            <person name="Larimer J."/>
            <person name="McCowan C."/>
            <person name="Murphy C."/>
            <person name="Pearson M."/>
            <person name="Poon T.W."/>
            <person name="Priest M."/>
            <person name="Roberts A."/>
            <person name="Saif S."/>
            <person name="Shea T."/>
            <person name="Sisk P."/>
            <person name="Sykes S."/>
            <person name="Wortman J."/>
            <person name="Nusbaum C."/>
            <person name="Birren B."/>
        </authorList>
    </citation>
    <scope>NUCLEOTIDE SEQUENCE [LARGE SCALE GENOMIC DNA]</scope>
    <source>
        <strain evidence="5">MINIMUS1</strain>
    </source>
</reference>
<feature type="compositionally biased region" description="Polar residues" evidence="2">
    <location>
        <begin position="96"/>
        <end position="117"/>
    </location>
</feature>
<feature type="domain" description="WW" evidence="3">
    <location>
        <begin position="250"/>
        <end position="284"/>
    </location>
</feature>
<organism evidence="4 5">
    <name type="scientific">Anopheles minimus</name>
    <dbReference type="NCBI Taxonomy" id="112268"/>
    <lineage>
        <taxon>Eukaryota</taxon>
        <taxon>Metazoa</taxon>
        <taxon>Ecdysozoa</taxon>
        <taxon>Arthropoda</taxon>
        <taxon>Hexapoda</taxon>
        <taxon>Insecta</taxon>
        <taxon>Pterygota</taxon>
        <taxon>Neoptera</taxon>
        <taxon>Endopterygota</taxon>
        <taxon>Diptera</taxon>
        <taxon>Nematocera</taxon>
        <taxon>Culicoidea</taxon>
        <taxon>Culicidae</taxon>
        <taxon>Anophelinae</taxon>
        <taxon>Anopheles</taxon>
    </lineage>
</organism>
<feature type="region of interest" description="Disordered" evidence="2">
    <location>
        <begin position="93"/>
        <end position="164"/>
    </location>
</feature>
<feature type="compositionally biased region" description="Basic and acidic residues" evidence="2">
    <location>
        <begin position="119"/>
        <end position="137"/>
    </location>
</feature>
<dbReference type="PANTHER" id="PTHR12976:SF0">
    <property type="entry name" value="RETINAL ROD RHODOPSIN-SENSITIVE CGMP 3',5'-CYCLIC PHOSPHODIESTERASE SUBUNIT DELTA"/>
    <property type="match status" value="1"/>
</dbReference>
<evidence type="ECO:0000313" key="5">
    <source>
        <dbReference type="Proteomes" id="UP000075920"/>
    </source>
</evidence>
<dbReference type="Proteomes" id="UP000075920">
    <property type="component" value="Unassembled WGS sequence"/>
</dbReference>
<dbReference type="InterPro" id="IPR001202">
    <property type="entry name" value="WW_dom"/>
</dbReference>
<dbReference type="InterPro" id="IPR014756">
    <property type="entry name" value="Ig_E-set"/>
</dbReference>
<dbReference type="SUPFAM" id="SSF81296">
    <property type="entry name" value="E set domains"/>
    <property type="match status" value="1"/>
</dbReference>
<dbReference type="EnsemblMetazoa" id="AMIN004271-RA">
    <property type="protein sequence ID" value="AMIN004271-PA"/>
    <property type="gene ID" value="AMIN004271"/>
</dbReference>
<dbReference type="SUPFAM" id="SSF51045">
    <property type="entry name" value="WW domain"/>
    <property type="match status" value="1"/>
</dbReference>
<dbReference type="InterPro" id="IPR036020">
    <property type="entry name" value="WW_dom_sf"/>
</dbReference>
<feature type="region of interest" description="Disordered" evidence="2">
    <location>
        <begin position="329"/>
        <end position="540"/>
    </location>
</feature>
<feature type="compositionally biased region" description="Acidic residues" evidence="2">
    <location>
        <begin position="155"/>
        <end position="164"/>
    </location>
</feature>
<reference evidence="4" key="2">
    <citation type="submission" date="2020-05" db="UniProtKB">
        <authorList>
            <consortium name="EnsemblMetazoa"/>
        </authorList>
    </citation>
    <scope>IDENTIFICATION</scope>
    <source>
        <strain evidence="4">MINIMUS1</strain>
    </source>
</reference>
<feature type="compositionally biased region" description="Acidic residues" evidence="2">
    <location>
        <begin position="531"/>
        <end position="540"/>
    </location>
</feature>
<feature type="compositionally biased region" description="Basic and acidic residues" evidence="2">
    <location>
        <begin position="397"/>
        <end position="446"/>
    </location>
</feature>
<comment type="similarity">
    <text evidence="1">Belongs to the PDE6D/unc-119 family.</text>
</comment>
<accession>A0A182W1R1</accession>
<dbReference type="VEuPathDB" id="VectorBase:AMIN004271"/>
<dbReference type="Pfam" id="PF05351">
    <property type="entry name" value="GMP_PDE_delta"/>
    <property type="match status" value="1"/>
</dbReference>
<dbReference type="STRING" id="112268.A0A182W1R1"/>
<dbReference type="AlphaFoldDB" id="A0A182W1R1"/>
<dbReference type="Gene3D" id="2.20.70.10">
    <property type="match status" value="1"/>
</dbReference>
<dbReference type="InterPro" id="IPR008015">
    <property type="entry name" value="PDED_dom"/>
</dbReference>
<evidence type="ECO:0000313" key="4">
    <source>
        <dbReference type="EnsemblMetazoa" id="AMIN004271-PA"/>
    </source>
</evidence>
<evidence type="ECO:0000259" key="3">
    <source>
        <dbReference type="PROSITE" id="PS50020"/>
    </source>
</evidence>
<proteinExistence type="inferred from homology"/>
<dbReference type="PANTHER" id="PTHR12976">
    <property type="entry name" value="RETINAL ROD RHODOPSIN-SENSITIVE CGMP 3',5'-CYCLIC PHOSPHODIESTERASE DELTA-SUBUNIT"/>
    <property type="match status" value="1"/>
</dbReference>
<keyword evidence="5" id="KW-1185">Reference proteome</keyword>